<dbReference type="Proteomes" id="UP000613580">
    <property type="component" value="Unassembled WGS sequence"/>
</dbReference>
<name>A0A8H6TP70_MYCCL</name>
<reference evidence="1" key="1">
    <citation type="submission" date="2020-05" db="EMBL/GenBank/DDBJ databases">
        <title>Mycena genomes resolve the evolution of fungal bioluminescence.</title>
        <authorList>
            <person name="Tsai I.J."/>
        </authorList>
    </citation>
    <scope>NUCLEOTIDE SEQUENCE</scope>
    <source>
        <strain evidence="1">110903Hualien_Pintung</strain>
    </source>
</reference>
<accession>A0A8H6TP70</accession>
<keyword evidence="2" id="KW-1185">Reference proteome</keyword>
<dbReference type="OrthoDB" id="3051177at2759"/>
<comment type="caution">
    <text evidence="1">The sequence shown here is derived from an EMBL/GenBank/DDBJ whole genome shotgun (WGS) entry which is preliminary data.</text>
</comment>
<sequence>MSPHKCPPTMSSETILRPRNASKTTIKELRRLLGYDRRRWIALRTCVRFAVLAAELDNNAVWKAQHHEKVAMVAEIVHVDFPETKRFEAAWGLELLARRSFRSQKSYRRCVDDPSTYHGGQADARRRSSELERVLPARRRPLAPYDDDGEDV</sequence>
<protein>
    <submittedName>
        <fullName evidence="1">Uncharacterized protein</fullName>
    </submittedName>
</protein>
<dbReference type="AlphaFoldDB" id="A0A8H6TP70"/>
<evidence type="ECO:0000313" key="2">
    <source>
        <dbReference type="Proteomes" id="UP000613580"/>
    </source>
</evidence>
<organism evidence="1 2">
    <name type="scientific">Mycena chlorophos</name>
    <name type="common">Agaric fungus</name>
    <name type="synonym">Agaricus chlorophos</name>
    <dbReference type="NCBI Taxonomy" id="658473"/>
    <lineage>
        <taxon>Eukaryota</taxon>
        <taxon>Fungi</taxon>
        <taxon>Dikarya</taxon>
        <taxon>Basidiomycota</taxon>
        <taxon>Agaricomycotina</taxon>
        <taxon>Agaricomycetes</taxon>
        <taxon>Agaricomycetidae</taxon>
        <taxon>Agaricales</taxon>
        <taxon>Marasmiineae</taxon>
        <taxon>Mycenaceae</taxon>
        <taxon>Mycena</taxon>
    </lineage>
</organism>
<evidence type="ECO:0000313" key="1">
    <source>
        <dbReference type="EMBL" id="KAF7320599.1"/>
    </source>
</evidence>
<gene>
    <name evidence="1" type="ORF">HMN09_00144400</name>
</gene>
<dbReference type="EMBL" id="JACAZE010000002">
    <property type="protein sequence ID" value="KAF7320599.1"/>
    <property type="molecule type" value="Genomic_DNA"/>
</dbReference>
<proteinExistence type="predicted"/>